<feature type="domain" description="TonB-dependent receptor-like beta-barrel" evidence="11">
    <location>
        <begin position="411"/>
        <end position="929"/>
    </location>
</feature>
<evidence type="ECO:0000256" key="3">
    <source>
        <dbReference type="ARBA" id="ARBA00022452"/>
    </source>
</evidence>
<dbReference type="InterPro" id="IPR037066">
    <property type="entry name" value="Plug_dom_sf"/>
</dbReference>
<evidence type="ECO:0000313" key="13">
    <source>
        <dbReference type="EMBL" id="ALO41572.1"/>
    </source>
</evidence>
<dbReference type="Gene3D" id="2.170.130.10">
    <property type="entry name" value="TonB-dependent receptor, plug domain"/>
    <property type="match status" value="1"/>
</dbReference>
<proteinExistence type="inferred from homology"/>
<dbReference type="EMBL" id="CP013187">
    <property type="protein sequence ID" value="ALO41572.1"/>
    <property type="molecule type" value="Genomic_DNA"/>
</dbReference>
<evidence type="ECO:0000256" key="4">
    <source>
        <dbReference type="ARBA" id="ARBA00022692"/>
    </source>
</evidence>
<dbReference type="Proteomes" id="UP000061457">
    <property type="component" value="Chromosome I"/>
</dbReference>
<keyword evidence="10" id="KW-0732">Signal</keyword>
<evidence type="ECO:0000313" key="14">
    <source>
        <dbReference type="Proteomes" id="UP000061457"/>
    </source>
</evidence>
<evidence type="ECO:0000256" key="8">
    <source>
        <dbReference type="PROSITE-ProRule" id="PRU01360"/>
    </source>
</evidence>
<evidence type="ECO:0000256" key="2">
    <source>
        <dbReference type="ARBA" id="ARBA00022448"/>
    </source>
</evidence>
<dbReference type="SUPFAM" id="SSF56935">
    <property type="entry name" value="Porins"/>
    <property type="match status" value="1"/>
</dbReference>
<dbReference type="InterPro" id="IPR036942">
    <property type="entry name" value="Beta-barrel_TonB_sf"/>
</dbReference>
<feature type="chain" id="PRO_5006600911" evidence="10">
    <location>
        <begin position="31"/>
        <end position="963"/>
    </location>
</feature>
<feature type="signal peptide" evidence="10">
    <location>
        <begin position="1"/>
        <end position="30"/>
    </location>
</feature>
<evidence type="ECO:0000259" key="11">
    <source>
        <dbReference type="Pfam" id="PF00593"/>
    </source>
</evidence>
<gene>
    <name evidence="13" type="ORF">PP2015_1055</name>
</gene>
<dbReference type="GO" id="GO:0009279">
    <property type="term" value="C:cell outer membrane"/>
    <property type="evidence" value="ECO:0007669"/>
    <property type="project" value="UniProtKB-SubCell"/>
</dbReference>
<dbReference type="PANTHER" id="PTHR47234">
    <property type="match status" value="1"/>
</dbReference>
<keyword evidence="13" id="KW-0675">Receptor</keyword>
<dbReference type="PANTHER" id="PTHR47234:SF2">
    <property type="entry name" value="TONB-DEPENDENT RECEPTOR"/>
    <property type="match status" value="1"/>
</dbReference>
<dbReference type="RefSeq" id="WP_058029299.1">
    <property type="nucleotide sequence ID" value="NZ_CP013187.1"/>
</dbReference>
<keyword evidence="4 8" id="KW-0812">Transmembrane</keyword>
<dbReference type="Pfam" id="PF00593">
    <property type="entry name" value="TonB_dep_Rec_b-barrel"/>
    <property type="match status" value="1"/>
</dbReference>
<evidence type="ECO:0000256" key="10">
    <source>
        <dbReference type="SAM" id="SignalP"/>
    </source>
</evidence>
<keyword evidence="2 8" id="KW-0813">Transport</keyword>
<organism evidence="13 14">
    <name type="scientific">Pseudoalteromonas phenolica</name>
    <dbReference type="NCBI Taxonomy" id="161398"/>
    <lineage>
        <taxon>Bacteria</taxon>
        <taxon>Pseudomonadati</taxon>
        <taxon>Pseudomonadota</taxon>
        <taxon>Gammaproteobacteria</taxon>
        <taxon>Alteromonadales</taxon>
        <taxon>Pseudoalteromonadaceae</taxon>
        <taxon>Pseudoalteromonas</taxon>
    </lineage>
</organism>
<dbReference type="InterPro" id="IPR000531">
    <property type="entry name" value="Beta-barrel_TonB"/>
</dbReference>
<reference evidence="13 14" key="1">
    <citation type="submission" date="2015-11" db="EMBL/GenBank/DDBJ databases">
        <authorList>
            <person name="Zhang Y."/>
            <person name="Guo Z."/>
        </authorList>
    </citation>
    <scope>NUCLEOTIDE SEQUENCE [LARGE SCALE GENOMIC DNA]</scope>
    <source>
        <strain evidence="13 14">KCTC 12086</strain>
    </source>
</reference>
<feature type="domain" description="TonB-dependent receptor plug" evidence="12">
    <location>
        <begin position="58"/>
        <end position="169"/>
    </location>
</feature>
<keyword evidence="7 8" id="KW-0998">Cell outer membrane</keyword>
<dbReference type="PATRIC" id="fig|161398.10.peg.1075"/>
<dbReference type="OrthoDB" id="176248at2"/>
<dbReference type="AlphaFoldDB" id="A0A0S2K084"/>
<evidence type="ECO:0000256" key="9">
    <source>
        <dbReference type="RuleBase" id="RU003357"/>
    </source>
</evidence>
<dbReference type="Gene3D" id="2.40.170.20">
    <property type="entry name" value="TonB-dependent receptor, beta-barrel domain"/>
    <property type="match status" value="1"/>
</dbReference>
<evidence type="ECO:0000256" key="7">
    <source>
        <dbReference type="ARBA" id="ARBA00023237"/>
    </source>
</evidence>
<dbReference type="STRING" id="161398.PP2015_1055"/>
<accession>A0A0S2K084</accession>
<keyword evidence="3 8" id="KW-1134">Transmembrane beta strand</keyword>
<protein>
    <submittedName>
        <fullName evidence="13">TonB-denpendent receptor</fullName>
    </submittedName>
</protein>
<keyword evidence="5 9" id="KW-0798">TonB box</keyword>
<comment type="similarity">
    <text evidence="8 9">Belongs to the TonB-dependent receptor family.</text>
</comment>
<evidence type="ECO:0000259" key="12">
    <source>
        <dbReference type="Pfam" id="PF07715"/>
    </source>
</evidence>
<dbReference type="InterPro" id="IPR039426">
    <property type="entry name" value="TonB-dep_rcpt-like"/>
</dbReference>
<dbReference type="Pfam" id="PF07715">
    <property type="entry name" value="Plug"/>
    <property type="match status" value="1"/>
</dbReference>
<dbReference type="PROSITE" id="PS52016">
    <property type="entry name" value="TONB_DEPENDENT_REC_3"/>
    <property type="match status" value="1"/>
</dbReference>
<evidence type="ECO:0000256" key="1">
    <source>
        <dbReference type="ARBA" id="ARBA00004571"/>
    </source>
</evidence>
<evidence type="ECO:0000256" key="5">
    <source>
        <dbReference type="ARBA" id="ARBA00023077"/>
    </source>
</evidence>
<comment type="subcellular location">
    <subcellularLocation>
        <location evidence="1 8">Cell outer membrane</location>
        <topology evidence="1 8">Multi-pass membrane protein</topology>
    </subcellularLocation>
</comment>
<keyword evidence="14" id="KW-1185">Reference proteome</keyword>
<dbReference type="KEGG" id="pphe:PP2015_1055"/>
<evidence type="ECO:0000256" key="6">
    <source>
        <dbReference type="ARBA" id="ARBA00023136"/>
    </source>
</evidence>
<dbReference type="InterPro" id="IPR012910">
    <property type="entry name" value="Plug_dom"/>
</dbReference>
<name>A0A0S2K084_9GAMM</name>
<keyword evidence="6 8" id="KW-0472">Membrane</keyword>
<sequence>MLNNKVSKAVRLAIAFGAASTAAFSANTFAAEETEAKEEKVERIQVTGSRIKRYSEVAPTPVTVFSGADLSDAGITNVGDLLDSTPSADIGTSLTTSQGIFGAGIRTTNLRSLGTGRTLVLVNGKRFVSSSVTNSAVDLNMIPTAVIKRVEITHGGASAVYGSDAMAGVVNIILEDSYDGFSIDALTSRPQQDKGEEDVFSLTFGSENEDNSFIFNATYSKIGQLDGRDRDFIRDTIVTMRNPENTGEEDGIPQFVLAPQKFQGLPQVLGAYDRKGMVTLGGQSYTFGPNGELNPANTGIGPRPAPNAQNRYYGEEADGYKFLDHSYIAVPLERLNTFTAINKDINDDHSVSFEMAYGKTSSVSDSSPVFLAKPIRVDNPFWGQEARDFFNEQGANPDDVTWITKLGVGGGKRQFYNDQAYFSGTLSVKGVIMDEYDYEVYYNYGRNTEDAHWGGELLEAHLDNALDATLLDGSIVCADRNDAGEVVGAIAGCAPLNLFGENAPSEEALNYVNTDGTQHSVKSQKVLGATLSGAVFELPAGAISFALSGEYREERGERTPGAAMQNNLLFNNFVRAWDGEFDVTELGLEVSIPLLADTFLAEELTLDIAYRAMDYSTVGRNSAYKVGFAWQPIDDIRVRATRSKSVRAPELDDLYNTGTQSFSSYNDPCDAVEIEAEEDQFKAAIRANCAADGIPVADEWRPSQAWREVTPQSVNGGNPNLQEETSEDTLFGIIYTPTDNLGLIVDYWNYKIEDALTFVGPQTVVNNCYRSSNFATNEYCQLFDRRANLDIIEVKAASANLAYIEMKGVDIEANYKLDTSFGEFKFRAIANYLTENERIDDVNDDQYTFNPTVGEERYPRWKATLNIGYTLDDLYVGLFTKYRHSTVRDRAWTIENNNYNNIRSHTEFDLNARYNISEQLTVRAGINNLFDVTPPRVPGVYDSDDGYYDLYGRTFTAGVNFKF</sequence>